<evidence type="ECO:0000313" key="2">
    <source>
        <dbReference type="Proteomes" id="UP000518752"/>
    </source>
</evidence>
<dbReference type="AlphaFoldDB" id="A0A8H5M5I6"/>
<keyword evidence="2" id="KW-1185">Reference proteome</keyword>
<evidence type="ECO:0000313" key="1">
    <source>
        <dbReference type="EMBL" id="KAF5381517.1"/>
    </source>
</evidence>
<accession>A0A8H5M5I6</accession>
<dbReference type="Proteomes" id="UP000518752">
    <property type="component" value="Unassembled WGS sequence"/>
</dbReference>
<organism evidence="1 2">
    <name type="scientific">Collybiopsis confluens</name>
    <dbReference type="NCBI Taxonomy" id="2823264"/>
    <lineage>
        <taxon>Eukaryota</taxon>
        <taxon>Fungi</taxon>
        <taxon>Dikarya</taxon>
        <taxon>Basidiomycota</taxon>
        <taxon>Agaricomycotina</taxon>
        <taxon>Agaricomycetes</taxon>
        <taxon>Agaricomycetidae</taxon>
        <taxon>Agaricales</taxon>
        <taxon>Marasmiineae</taxon>
        <taxon>Omphalotaceae</taxon>
        <taxon>Collybiopsis</taxon>
    </lineage>
</organism>
<gene>
    <name evidence="1" type="ORF">D9757_008162</name>
</gene>
<dbReference type="EMBL" id="JAACJN010000057">
    <property type="protein sequence ID" value="KAF5381517.1"/>
    <property type="molecule type" value="Genomic_DNA"/>
</dbReference>
<proteinExistence type="predicted"/>
<name>A0A8H5M5I6_9AGAR</name>
<sequence>MSIEAIIRQVLYSSVLANFGDSNDSSPASRNPQMLAGYANIENYYSNEEDFATAIGFTADDIKNIVLPHATVPRENQAALLESILTGCKPGCFAKDCKERMVYNCREVATRIIPSVSLAYHTI</sequence>
<reference evidence="1 2" key="1">
    <citation type="journal article" date="2020" name="ISME J.">
        <title>Uncovering the hidden diversity of litter-decomposition mechanisms in mushroom-forming fungi.</title>
        <authorList>
            <person name="Floudas D."/>
            <person name="Bentzer J."/>
            <person name="Ahren D."/>
            <person name="Johansson T."/>
            <person name="Persson P."/>
            <person name="Tunlid A."/>
        </authorList>
    </citation>
    <scope>NUCLEOTIDE SEQUENCE [LARGE SCALE GENOMIC DNA]</scope>
    <source>
        <strain evidence="1 2">CBS 406.79</strain>
    </source>
</reference>
<protein>
    <submittedName>
        <fullName evidence="1">Uncharacterized protein</fullName>
    </submittedName>
</protein>
<comment type="caution">
    <text evidence="1">The sequence shown here is derived from an EMBL/GenBank/DDBJ whole genome shotgun (WGS) entry which is preliminary data.</text>
</comment>